<organism evidence="1 2">
    <name type="scientific">Caenorhabditis nigoni</name>
    <dbReference type="NCBI Taxonomy" id="1611254"/>
    <lineage>
        <taxon>Eukaryota</taxon>
        <taxon>Metazoa</taxon>
        <taxon>Ecdysozoa</taxon>
        <taxon>Nematoda</taxon>
        <taxon>Chromadorea</taxon>
        <taxon>Rhabditida</taxon>
        <taxon>Rhabditina</taxon>
        <taxon>Rhabditomorpha</taxon>
        <taxon>Rhabditoidea</taxon>
        <taxon>Rhabditidae</taxon>
        <taxon>Peloderinae</taxon>
        <taxon>Caenorhabditis</taxon>
    </lineage>
</organism>
<dbReference type="OrthoDB" id="5854609at2759"/>
<evidence type="ECO:0000313" key="1">
    <source>
        <dbReference type="EMBL" id="PIC41487.1"/>
    </source>
</evidence>
<dbReference type="Proteomes" id="UP000230233">
    <property type="component" value="Chromosome III"/>
</dbReference>
<evidence type="ECO:0008006" key="3">
    <source>
        <dbReference type="Google" id="ProtNLM"/>
    </source>
</evidence>
<name>A0A2G5UPJ7_9PELO</name>
<dbReference type="EMBL" id="PDUG01000003">
    <property type="protein sequence ID" value="PIC41487.1"/>
    <property type="molecule type" value="Genomic_DNA"/>
</dbReference>
<evidence type="ECO:0000313" key="2">
    <source>
        <dbReference type="Proteomes" id="UP000230233"/>
    </source>
</evidence>
<proteinExistence type="predicted"/>
<keyword evidence="2" id="KW-1185">Reference proteome</keyword>
<dbReference type="AlphaFoldDB" id="A0A2G5UPJ7"/>
<sequence>MQARFFVYMDDVIITSETAAQHLADIDDVLGNIGMKLKADNSTDIKAANGPPQQEPEFQPLHKASGIPFVHLRPSEVQFQSPSLVEPKTEKGNSTIKEFSSKIRKLGAYTYDDVEVKARERILAAKLRSGVHKDIRTELRRLPKQPDTLREMAQQAERIHRLLKIEADEYEEEELINAVQFVYSHFFSK</sequence>
<reference evidence="2" key="1">
    <citation type="submission" date="2017-10" db="EMBL/GenBank/DDBJ databases">
        <title>Rapid genome shrinkage in a self-fertile nematode reveals novel sperm competition proteins.</title>
        <authorList>
            <person name="Yin D."/>
            <person name="Schwarz E.M."/>
            <person name="Thomas C.G."/>
            <person name="Felde R.L."/>
            <person name="Korf I.F."/>
            <person name="Cutter A.D."/>
            <person name="Schartner C.M."/>
            <person name="Ralston E.J."/>
            <person name="Meyer B.J."/>
            <person name="Haag E.S."/>
        </authorList>
    </citation>
    <scope>NUCLEOTIDE SEQUENCE [LARGE SCALE GENOMIC DNA]</scope>
    <source>
        <strain evidence="2">JU1422</strain>
    </source>
</reference>
<gene>
    <name evidence="1" type="primary">Cnig_chr_III.g8884</name>
    <name evidence="1" type="ORF">B9Z55_008884</name>
</gene>
<protein>
    <recommendedName>
        <fullName evidence="3">Reverse transcriptase domain-containing protein</fullName>
    </recommendedName>
</protein>
<accession>A0A2G5UPJ7</accession>
<comment type="caution">
    <text evidence="1">The sequence shown here is derived from an EMBL/GenBank/DDBJ whole genome shotgun (WGS) entry which is preliminary data.</text>
</comment>